<dbReference type="Proteomes" id="UP000604825">
    <property type="component" value="Unassembled WGS sequence"/>
</dbReference>
<feature type="transmembrane region" description="Helical" evidence="4">
    <location>
        <begin position="118"/>
        <end position="136"/>
    </location>
</feature>
<accession>A0A811MU29</accession>
<organism evidence="5 6">
    <name type="scientific">Miscanthus lutarioriparius</name>
    <dbReference type="NCBI Taxonomy" id="422564"/>
    <lineage>
        <taxon>Eukaryota</taxon>
        <taxon>Viridiplantae</taxon>
        <taxon>Streptophyta</taxon>
        <taxon>Embryophyta</taxon>
        <taxon>Tracheophyta</taxon>
        <taxon>Spermatophyta</taxon>
        <taxon>Magnoliopsida</taxon>
        <taxon>Liliopsida</taxon>
        <taxon>Poales</taxon>
        <taxon>Poaceae</taxon>
        <taxon>PACMAD clade</taxon>
        <taxon>Panicoideae</taxon>
        <taxon>Andropogonodae</taxon>
        <taxon>Andropogoneae</taxon>
        <taxon>Saccharinae</taxon>
        <taxon>Miscanthus</taxon>
    </lineage>
</organism>
<evidence type="ECO:0000256" key="1">
    <source>
        <dbReference type="ARBA" id="ARBA00004651"/>
    </source>
</evidence>
<keyword evidence="4" id="KW-1133">Transmembrane helix</keyword>
<sequence>MQESTAPSSVQYLSQTELGAVLSCIDHYSLSISSAAYLLAGMADLGHLPVPVRRTRPVFDTPRVSITVTGAIALGMSFLSFDSIVVVTNFLYSLGMLLEFAAFVWLRAKRPDMPRPYRVPSAFLVLVMAVAGWKLASNYAVSVSNFSMEAREGTATATDLLKVHIEMVILGWSYDVVSNEVLDKGSDQVFCYLLAI</sequence>
<evidence type="ECO:0000256" key="2">
    <source>
        <dbReference type="ARBA" id="ARBA00022448"/>
    </source>
</evidence>
<evidence type="ECO:0000256" key="3">
    <source>
        <dbReference type="ARBA" id="ARBA00022475"/>
    </source>
</evidence>
<keyword evidence="4" id="KW-0472">Membrane</keyword>
<evidence type="ECO:0000256" key="4">
    <source>
        <dbReference type="SAM" id="Phobius"/>
    </source>
</evidence>
<keyword evidence="4" id="KW-0812">Transmembrane</keyword>
<dbReference type="GO" id="GO:0005886">
    <property type="term" value="C:plasma membrane"/>
    <property type="evidence" value="ECO:0007669"/>
    <property type="project" value="UniProtKB-SubCell"/>
</dbReference>
<dbReference type="Gene3D" id="1.20.1740.10">
    <property type="entry name" value="Amino acid/polyamine transporter I"/>
    <property type="match status" value="1"/>
</dbReference>
<keyword evidence="2" id="KW-0813">Transport</keyword>
<dbReference type="PANTHER" id="PTHR45826:SF27">
    <property type="entry name" value="POLYAMINE TRANSPORTER"/>
    <property type="match status" value="1"/>
</dbReference>
<dbReference type="GO" id="GO:0022857">
    <property type="term" value="F:transmembrane transporter activity"/>
    <property type="evidence" value="ECO:0007669"/>
    <property type="project" value="InterPro"/>
</dbReference>
<dbReference type="AlphaFoldDB" id="A0A811MU29"/>
<name>A0A811MU29_9POAL</name>
<keyword evidence="3" id="KW-1003">Cell membrane</keyword>
<evidence type="ECO:0000313" key="6">
    <source>
        <dbReference type="Proteomes" id="UP000604825"/>
    </source>
</evidence>
<gene>
    <name evidence="5" type="ORF">NCGR_LOCUS7314</name>
</gene>
<comment type="caution">
    <text evidence="5">The sequence shown here is derived from an EMBL/GenBank/DDBJ whole genome shotgun (WGS) entry which is preliminary data.</text>
</comment>
<dbReference type="PANTHER" id="PTHR45826">
    <property type="entry name" value="POLYAMINE TRANSPORTER PUT1"/>
    <property type="match status" value="1"/>
</dbReference>
<dbReference type="EMBL" id="CAJGYO010000002">
    <property type="protein sequence ID" value="CAD6211335.1"/>
    <property type="molecule type" value="Genomic_DNA"/>
</dbReference>
<dbReference type="InterPro" id="IPR044566">
    <property type="entry name" value="RMV1-like"/>
</dbReference>
<proteinExistence type="predicted"/>
<keyword evidence="6" id="KW-1185">Reference proteome</keyword>
<evidence type="ECO:0000313" key="5">
    <source>
        <dbReference type="EMBL" id="CAD6211335.1"/>
    </source>
</evidence>
<reference evidence="5" key="1">
    <citation type="submission" date="2020-10" db="EMBL/GenBank/DDBJ databases">
        <authorList>
            <person name="Han B."/>
            <person name="Lu T."/>
            <person name="Zhao Q."/>
            <person name="Huang X."/>
            <person name="Zhao Y."/>
        </authorList>
    </citation>
    <scope>NUCLEOTIDE SEQUENCE</scope>
</reference>
<protein>
    <submittedName>
        <fullName evidence="5">Uncharacterized protein</fullName>
    </submittedName>
</protein>
<feature type="transmembrane region" description="Helical" evidence="4">
    <location>
        <begin position="87"/>
        <end position="106"/>
    </location>
</feature>
<dbReference type="OrthoDB" id="691079at2759"/>
<comment type="subcellular location">
    <subcellularLocation>
        <location evidence="1">Cell membrane</location>
        <topology evidence="1">Multi-pass membrane protein</topology>
    </subcellularLocation>
</comment>